<keyword evidence="1" id="KW-0479">Metal-binding</keyword>
<reference evidence="3 4" key="1">
    <citation type="journal article" date="2019" name="Commun. Biol.">
        <title>The bagworm genome reveals a unique fibroin gene that provides high tensile strength.</title>
        <authorList>
            <person name="Kono N."/>
            <person name="Nakamura H."/>
            <person name="Ohtoshi R."/>
            <person name="Tomita M."/>
            <person name="Numata K."/>
            <person name="Arakawa K."/>
        </authorList>
    </citation>
    <scope>NUCLEOTIDE SEQUENCE [LARGE SCALE GENOMIC DNA]</scope>
</reference>
<dbReference type="Proteomes" id="UP000299102">
    <property type="component" value="Unassembled WGS sequence"/>
</dbReference>
<organism evidence="3 4">
    <name type="scientific">Eumeta variegata</name>
    <name type="common">Bagworm moth</name>
    <name type="synonym">Eumeta japonica</name>
    <dbReference type="NCBI Taxonomy" id="151549"/>
    <lineage>
        <taxon>Eukaryota</taxon>
        <taxon>Metazoa</taxon>
        <taxon>Ecdysozoa</taxon>
        <taxon>Arthropoda</taxon>
        <taxon>Hexapoda</taxon>
        <taxon>Insecta</taxon>
        <taxon>Pterygota</taxon>
        <taxon>Neoptera</taxon>
        <taxon>Endopterygota</taxon>
        <taxon>Lepidoptera</taxon>
        <taxon>Glossata</taxon>
        <taxon>Ditrysia</taxon>
        <taxon>Tineoidea</taxon>
        <taxon>Psychidae</taxon>
        <taxon>Oiketicinae</taxon>
        <taxon>Eumeta</taxon>
    </lineage>
</organism>
<evidence type="ECO:0000259" key="2">
    <source>
        <dbReference type="PROSITE" id="PS50158"/>
    </source>
</evidence>
<dbReference type="InterPro" id="IPR036691">
    <property type="entry name" value="Endo/exonu/phosph_ase_sf"/>
</dbReference>
<name>A0A4C2AB58_EUMVA</name>
<evidence type="ECO:0000313" key="3">
    <source>
        <dbReference type="EMBL" id="GBP97330.1"/>
    </source>
</evidence>
<dbReference type="SUPFAM" id="SSF56219">
    <property type="entry name" value="DNase I-like"/>
    <property type="match status" value="1"/>
</dbReference>
<sequence length="297" mass="33114">MYIGWEVVEVCDYLGVTCCRKCQQYGHPEKFCRSKDEICGKCGAVGHRRDDCTSQEEKCATCHRFGKRDAHTHTTAAANCPARPQLGRIGARNSGTAEYSTRTGLDIVLVQEQYTESLEILQVGENAKAGTYLANSNVNCAVLQQYSSSHCVVCSFDALDIVTVSAYFQYSDEIDVYITHLERVLDQLKGRRVLIAVDSYGRIHTEPRPHIAESEGEPSTYVGGHGESNIDVTLTTRGIKVEGWTMLPDVSSSDHRLIEYMVYGERESAARTEPIEEPGWFRDRGCRLDSVRVGNTL</sequence>
<dbReference type="PROSITE" id="PS50158">
    <property type="entry name" value="ZF_CCHC"/>
    <property type="match status" value="1"/>
</dbReference>
<dbReference type="InterPro" id="IPR036875">
    <property type="entry name" value="Znf_CCHC_sf"/>
</dbReference>
<accession>A0A4C2AB58</accession>
<keyword evidence="4" id="KW-1185">Reference proteome</keyword>
<dbReference type="SMART" id="SM00343">
    <property type="entry name" value="ZnF_C2HC"/>
    <property type="match status" value="2"/>
</dbReference>
<evidence type="ECO:0000256" key="1">
    <source>
        <dbReference type="PROSITE-ProRule" id="PRU00047"/>
    </source>
</evidence>
<comment type="caution">
    <text evidence="3">The sequence shown here is derived from an EMBL/GenBank/DDBJ whole genome shotgun (WGS) entry which is preliminary data.</text>
</comment>
<dbReference type="EMBL" id="BGZK01002917">
    <property type="protein sequence ID" value="GBP97330.1"/>
    <property type="molecule type" value="Genomic_DNA"/>
</dbReference>
<feature type="domain" description="CCHC-type" evidence="2">
    <location>
        <begin position="39"/>
        <end position="54"/>
    </location>
</feature>
<keyword evidence="1" id="KW-0863">Zinc-finger</keyword>
<evidence type="ECO:0000313" key="4">
    <source>
        <dbReference type="Proteomes" id="UP000299102"/>
    </source>
</evidence>
<dbReference type="AlphaFoldDB" id="A0A4C2AB58"/>
<dbReference type="GO" id="GO:0003676">
    <property type="term" value="F:nucleic acid binding"/>
    <property type="evidence" value="ECO:0007669"/>
    <property type="project" value="InterPro"/>
</dbReference>
<gene>
    <name evidence="3" type="ORF">EVAR_103843_1</name>
</gene>
<dbReference type="OrthoDB" id="7491480at2759"/>
<proteinExistence type="predicted"/>
<protein>
    <recommendedName>
        <fullName evidence="2">CCHC-type domain-containing protein</fullName>
    </recommendedName>
</protein>
<dbReference type="GO" id="GO:0008270">
    <property type="term" value="F:zinc ion binding"/>
    <property type="evidence" value="ECO:0007669"/>
    <property type="project" value="UniProtKB-KW"/>
</dbReference>
<dbReference type="Gene3D" id="4.10.60.10">
    <property type="entry name" value="Zinc finger, CCHC-type"/>
    <property type="match status" value="1"/>
</dbReference>
<keyword evidence="1" id="KW-0862">Zinc</keyword>
<dbReference type="SUPFAM" id="SSF57756">
    <property type="entry name" value="Retrovirus zinc finger-like domains"/>
    <property type="match status" value="1"/>
</dbReference>
<dbReference type="InterPro" id="IPR001878">
    <property type="entry name" value="Znf_CCHC"/>
</dbReference>
<dbReference type="Gene3D" id="3.60.10.10">
    <property type="entry name" value="Endonuclease/exonuclease/phosphatase"/>
    <property type="match status" value="1"/>
</dbReference>